<feature type="domain" description="Epoxide hydrolase N-terminal" evidence="9">
    <location>
        <begin position="53"/>
        <end position="162"/>
    </location>
</feature>
<feature type="active site" description="Proton acceptor" evidence="7">
    <location>
        <position position="431"/>
    </location>
</feature>
<dbReference type="SUPFAM" id="SSF53474">
    <property type="entry name" value="alpha/beta-Hydrolases"/>
    <property type="match status" value="1"/>
</dbReference>
<evidence type="ECO:0000313" key="10">
    <source>
        <dbReference type="EMBL" id="KRT85408.1"/>
    </source>
</evidence>
<evidence type="ECO:0000256" key="4">
    <source>
        <dbReference type="ARBA" id="ARBA00022797"/>
    </source>
</evidence>
<dbReference type="GO" id="GO:0033961">
    <property type="term" value="F:cis-stilbene-oxide hydrolase activity"/>
    <property type="evidence" value="ECO:0007669"/>
    <property type="project" value="UniProtKB-UniRule"/>
</dbReference>
<keyword evidence="5 6" id="KW-0378">Hydrolase</keyword>
<keyword evidence="11" id="KW-1185">Reference proteome</keyword>
<dbReference type="Proteomes" id="UP000051574">
    <property type="component" value="Unassembled WGS sequence"/>
</dbReference>
<feature type="active site" description="Proton donor" evidence="7">
    <location>
        <position position="374"/>
    </location>
</feature>
<keyword evidence="6 8" id="KW-0472">Membrane</keyword>
<dbReference type="GO" id="GO:0097176">
    <property type="term" value="P:epoxide metabolic process"/>
    <property type="evidence" value="ECO:0007669"/>
    <property type="project" value="TreeGrafter"/>
</dbReference>
<evidence type="ECO:0000313" key="11">
    <source>
        <dbReference type="Proteomes" id="UP000051574"/>
    </source>
</evidence>
<comment type="catalytic activity">
    <reaction evidence="1 6">
        <text>1-(4-methoxyphenyl)-N-methyl-N-[(3-methyloxetan-3-yl)methyl]methanamine + H2O = 2-{[(4-methoxybenzyl)(methyl)amino]methyl}-2-methylpropane-1,3-diol</text>
        <dbReference type="Rhea" id="RHEA:55764"/>
        <dbReference type="ChEBI" id="CHEBI:15377"/>
        <dbReference type="ChEBI" id="CHEBI:139161"/>
        <dbReference type="ChEBI" id="CHEBI:139164"/>
        <dbReference type="EC" id="3.3.2.9"/>
    </reaction>
</comment>
<dbReference type="AlphaFoldDB" id="A0A0T6BDK1"/>
<dbReference type="PRINTS" id="PR00412">
    <property type="entry name" value="EPOXHYDRLASE"/>
</dbReference>
<comment type="function">
    <text evidence="6">Catalyzes juvenile hormone hydrolysis.</text>
</comment>
<protein>
    <recommendedName>
        <fullName evidence="6">Epoxide hydrolase</fullName>
        <ecNumber evidence="6">3.3.2.9</ecNumber>
    </recommendedName>
</protein>
<dbReference type="Pfam" id="PF06441">
    <property type="entry name" value="EHN"/>
    <property type="match status" value="1"/>
</dbReference>
<evidence type="ECO:0000256" key="7">
    <source>
        <dbReference type="PIRSR" id="PIRSR001112-1"/>
    </source>
</evidence>
<organism evidence="10 11">
    <name type="scientific">Oryctes borbonicus</name>
    <dbReference type="NCBI Taxonomy" id="1629725"/>
    <lineage>
        <taxon>Eukaryota</taxon>
        <taxon>Metazoa</taxon>
        <taxon>Ecdysozoa</taxon>
        <taxon>Arthropoda</taxon>
        <taxon>Hexapoda</taxon>
        <taxon>Insecta</taxon>
        <taxon>Pterygota</taxon>
        <taxon>Neoptera</taxon>
        <taxon>Endopterygota</taxon>
        <taxon>Coleoptera</taxon>
        <taxon>Polyphaga</taxon>
        <taxon>Scarabaeiformia</taxon>
        <taxon>Scarabaeidae</taxon>
        <taxon>Dynastinae</taxon>
        <taxon>Oryctes</taxon>
    </lineage>
</organism>
<name>A0A0T6BDK1_9SCAR</name>
<dbReference type="EC" id="3.3.2.9" evidence="6"/>
<evidence type="ECO:0000256" key="2">
    <source>
        <dbReference type="ARBA" id="ARBA00004111"/>
    </source>
</evidence>
<keyword evidence="6" id="KW-0256">Endoplasmic reticulum</keyword>
<comment type="subcellular location">
    <subcellularLocation>
        <location evidence="6">Endoplasmic reticulum membrane</location>
    </subcellularLocation>
    <subcellularLocation>
        <location evidence="2">Microsome membrane</location>
        <topology evidence="2">Single-pass membrane protein</topology>
    </subcellularLocation>
</comment>
<dbReference type="PANTHER" id="PTHR21661:SF35">
    <property type="entry name" value="EPOXIDE HYDROLASE"/>
    <property type="match status" value="1"/>
</dbReference>
<dbReference type="Gene3D" id="3.40.50.1820">
    <property type="entry name" value="alpha/beta hydrolase"/>
    <property type="match status" value="1"/>
</dbReference>
<accession>A0A0T6BDK1</accession>
<dbReference type="PANTHER" id="PTHR21661">
    <property type="entry name" value="EPOXIDE HYDROLASE 1-RELATED"/>
    <property type="match status" value="1"/>
</dbReference>
<evidence type="ECO:0000256" key="8">
    <source>
        <dbReference type="SAM" id="Phobius"/>
    </source>
</evidence>
<dbReference type="EMBL" id="LJIG01001532">
    <property type="protein sequence ID" value="KRT85408.1"/>
    <property type="molecule type" value="Genomic_DNA"/>
</dbReference>
<evidence type="ECO:0000259" key="9">
    <source>
        <dbReference type="Pfam" id="PF06441"/>
    </source>
</evidence>
<sequence>MGLLRKIFFAIITVSIVLLAIKINNLFLQESPLPVLENVWWGPGRETKVDTSIRPFKINVPQKAIDDLQQRLRNARQFTPPLEGIQQQYGMNTELLSEIVEFWKTRYDWQQRQTWLNQYPQFKTNIQGLDIHFLRVKPVKADGLKVLPLLLLHGWPGSFREFYDAIPFLTTPRKGQDFVFELVIPSLPGYGFSQAASKPGLGPAQIAVIFKNLMERLRFEKYYIQGGDWGALIVSIMSSLYPDRILGVHSNMCFLDSPLATLKMVLGSIYPPAVVDKKYEEKLYPLSSLFEFLLLEFGYMHLQGTKPDTVGVGLNDSPVGLAAYILEKFTTWTNVGYKTKSDGGLKEKFSYVDLLDNVMIYWVTNTIGTSMRLYAEAFSKATMDLGFSSISVKIPSACARFANEAAYQPDNFLSLKYKNLVHTSDIEDGGHFAAFELPEIFANDVWIAVEKMETFYKSAKSSK</sequence>
<gene>
    <name evidence="10" type="ORF">AMK59_69</name>
</gene>
<evidence type="ECO:0000256" key="1">
    <source>
        <dbReference type="ARBA" id="ARBA00000221"/>
    </source>
</evidence>
<feature type="transmembrane region" description="Helical" evidence="8">
    <location>
        <begin position="7"/>
        <end position="28"/>
    </location>
</feature>
<dbReference type="InterPro" id="IPR010497">
    <property type="entry name" value="Epoxide_hydro_N"/>
</dbReference>
<dbReference type="OrthoDB" id="7130006at2759"/>
<dbReference type="InterPro" id="IPR000639">
    <property type="entry name" value="Epox_hydrolase-like"/>
</dbReference>
<proteinExistence type="inferred from homology"/>
<keyword evidence="8" id="KW-0812">Transmembrane</keyword>
<evidence type="ECO:0000256" key="5">
    <source>
        <dbReference type="ARBA" id="ARBA00022801"/>
    </source>
</evidence>
<dbReference type="GO" id="GO:0005789">
    <property type="term" value="C:endoplasmic reticulum membrane"/>
    <property type="evidence" value="ECO:0007669"/>
    <property type="project" value="UniProtKB-SubCell"/>
</dbReference>
<comment type="caution">
    <text evidence="10">The sequence shown here is derived from an EMBL/GenBank/DDBJ whole genome shotgun (WGS) entry which is preliminary data.</text>
</comment>
<comment type="catalytic activity">
    <reaction evidence="6">
        <text>cis-stilbene oxide + H2O = (1R,2R)-hydrobenzoin</text>
        <dbReference type="Rhea" id="RHEA:23900"/>
        <dbReference type="ChEBI" id="CHEBI:15377"/>
        <dbReference type="ChEBI" id="CHEBI:50004"/>
        <dbReference type="ChEBI" id="CHEBI:50014"/>
        <dbReference type="EC" id="3.3.2.9"/>
    </reaction>
</comment>
<evidence type="ECO:0000256" key="3">
    <source>
        <dbReference type="ARBA" id="ARBA00010088"/>
    </source>
</evidence>
<keyword evidence="4 6" id="KW-0058">Aromatic hydrocarbons catabolism</keyword>
<dbReference type="InterPro" id="IPR029058">
    <property type="entry name" value="AB_hydrolase_fold"/>
</dbReference>
<feature type="active site" description="Nucleophile" evidence="7">
    <location>
        <position position="228"/>
    </location>
</feature>
<comment type="similarity">
    <text evidence="3 6">Belongs to the peptidase S33 family.</text>
</comment>
<evidence type="ECO:0000256" key="6">
    <source>
        <dbReference type="PIRNR" id="PIRNR001112"/>
    </source>
</evidence>
<reference evidence="10 11" key="1">
    <citation type="submission" date="2015-09" db="EMBL/GenBank/DDBJ databases">
        <title>Draft genome of the scarab beetle Oryctes borbonicus.</title>
        <authorList>
            <person name="Meyer J.M."/>
            <person name="Markov G.V."/>
            <person name="Baskaran P."/>
            <person name="Herrmann M."/>
            <person name="Sommer R.J."/>
            <person name="Roedelsperger C."/>
        </authorList>
    </citation>
    <scope>NUCLEOTIDE SEQUENCE [LARGE SCALE GENOMIC DNA]</scope>
    <source>
        <strain evidence="10">OB123</strain>
        <tissue evidence="10">Whole animal</tissue>
    </source>
</reference>
<keyword evidence="8" id="KW-1133">Transmembrane helix</keyword>
<dbReference type="PIRSF" id="PIRSF001112">
    <property type="entry name" value="Epoxide_hydrolase"/>
    <property type="match status" value="1"/>
</dbReference>
<dbReference type="InterPro" id="IPR016292">
    <property type="entry name" value="Epoxide_hydrolase"/>
</dbReference>